<organism evidence="1 2">
    <name type="scientific">Psychromarinibacter halotolerans</name>
    <dbReference type="NCBI Taxonomy" id="1775175"/>
    <lineage>
        <taxon>Bacteria</taxon>
        <taxon>Pseudomonadati</taxon>
        <taxon>Pseudomonadota</taxon>
        <taxon>Alphaproteobacteria</taxon>
        <taxon>Rhodobacterales</taxon>
        <taxon>Paracoccaceae</taxon>
        <taxon>Psychromarinibacter</taxon>
    </lineage>
</organism>
<dbReference type="Proteomes" id="UP001595632">
    <property type="component" value="Unassembled WGS sequence"/>
</dbReference>
<protein>
    <recommendedName>
        <fullName evidence="3">Htaa protein</fullName>
    </recommendedName>
</protein>
<dbReference type="EMBL" id="JBHRTB010000010">
    <property type="protein sequence ID" value="MFC3143367.1"/>
    <property type="molecule type" value="Genomic_DNA"/>
</dbReference>
<evidence type="ECO:0000313" key="2">
    <source>
        <dbReference type="Proteomes" id="UP001595632"/>
    </source>
</evidence>
<proteinExistence type="predicted"/>
<gene>
    <name evidence="1" type="ORF">ACFOGP_11640</name>
</gene>
<name>A0ABV7GW53_9RHOB</name>
<keyword evidence="2" id="KW-1185">Reference proteome</keyword>
<sequence length="155" mass="16681">MRPEGSVEYLTRSAPQYGVGFRGQSNLQGADTSIYAARCTGVSDGFFGGGTDTLSGLTTHVVLFDRATLSGRRAGLGPFAKLYLEGDRPEWAVLFLPVSGGFIDRVFGHALKIQMVFDKGWDAFSGGAQIDEQGDSYLFAEALRYVVAVDSPREA</sequence>
<comment type="caution">
    <text evidence="1">The sequence shown here is derived from an EMBL/GenBank/DDBJ whole genome shotgun (WGS) entry which is preliminary data.</text>
</comment>
<dbReference type="RefSeq" id="WP_275630659.1">
    <property type="nucleotide sequence ID" value="NZ_JARGYD010000001.1"/>
</dbReference>
<evidence type="ECO:0008006" key="3">
    <source>
        <dbReference type="Google" id="ProtNLM"/>
    </source>
</evidence>
<accession>A0ABV7GW53</accession>
<reference evidence="2" key="1">
    <citation type="journal article" date="2019" name="Int. J. Syst. Evol. Microbiol.">
        <title>The Global Catalogue of Microorganisms (GCM) 10K type strain sequencing project: providing services to taxonomists for standard genome sequencing and annotation.</title>
        <authorList>
            <consortium name="The Broad Institute Genomics Platform"/>
            <consortium name="The Broad Institute Genome Sequencing Center for Infectious Disease"/>
            <person name="Wu L."/>
            <person name="Ma J."/>
        </authorList>
    </citation>
    <scope>NUCLEOTIDE SEQUENCE [LARGE SCALE GENOMIC DNA]</scope>
    <source>
        <strain evidence="2">KCTC 52366</strain>
    </source>
</reference>
<evidence type="ECO:0000313" key="1">
    <source>
        <dbReference type="EMBL" id="MFC3143367.1"/>
    </source>
</evidence>